<comment type="subunit">
    <text evidence="6">Monomer.</text>
</comment>
<comment type="catalytic activity">
    <reaction evidence="1">
        <text>Hydrolysis of terminal, non-reducing beta-D-mannose residues in beta-D-mannosides.</text>
        <dbReference type="EC" id="3.2.1.25"/>
    </reaction>
</comment>
<feature type="domain" description="Beta-mannosidase-like galactose-binding" evidence="20">
    <location>
        <begin position="40"/>
        <end position="207"/>
    </location>
</feature>
<feature type="domain" description="Glycoside hydrolase family 2 catalytic" evidence="17">
    <location>
        <begin position="412"/>
        <end position="568"/>
    </location>
</feature>
<evidence type="ECO:0000256" key="1">
    <source>
        <dbReference type="ARBA" id="ARBA00000829"/>
    </source>
</evidence>
<gene>
    <name evidence="21" type="ORF">HICCMSTLAB_LOCUS13123</name>
</gene>
<evidence type="ECO:0000313" key="22">
    <source>
        <dbReference type="Proteomes" id="UP000786811"/>
    </source>
</evidence>
<evidence type="ECO:0000259" key="17">
    <source>
        <dbReference type="Pfam" id="PF02836"/>
    </source>
</evidence>
<dbReference type="FunFam" id="3.20.20.80:FF:000035">
    <property type="entry name" value="Mannosidase beta"/>
    <property type="match status" value="1"/>
</dbReference>
<evidence type="ECO:0000256" key="5">
    <source>
        <dbReference type="ARBA" id="ARBA00007401"/>
    </source>
</evidence>
<evidence type="ECO:0000256" key="13">
    <source>
        <dbReference type="ARBA" id="ARBA00023228"/>
    </source>
</evidence>
<dbReference type="InterPro" id="IPR008979">
    <property type="entry name" value="Galactose-bd-like_sf"/>
</dbReference>
<dbReference type="Gene3D" id="2.60.40.10">
    <property type="entry name" value="Immunoglobulins"/>
    <property type="match status" value="2"/>
</dbReference>
<dbReference type="PANTHER" id="PTHR43730">
    <property type="entry name" value="BETA-MANNOSIDASE"/>
    <property type="match status" value="1"/>
</dbReference>
<dbReference type="OrthoDB" id="2866996at2759"/>
<dbReference type="GO" id="GO:0005764">
    <property type="term" value="C:lysosome"/>
    <property type="evidence" value="ECO:0007669"/>
    <property type="project" value="UniProtKB-SubCell"/>
</dbReference>
<evidence type="ECO:0000256" key="3">
    <source>
        <dbReference type="ARBA" id="ARBA00004371"/>
    </source>
</evidence>
<keyword evidence="14" id="KW-0326">Glycosidase</keyword>
<keyword evidence="22" id="KW-1185">Reference proteome</keyword>
<dbReference type="SUPFAM" id="SSF51445">
    <property type="entry name" value="(Trans)glycosidases"/>
    <property type="match status" value="1"/>
</dbReference>
<dbReference type="InterPro" id="IPR006103">
    <property type="entry name" value="Glyco_hydro_2_cat"/>
</dbReference>
<evidence type="ECO:0000256" key="9">
    <source>
        <dbReference type="ARBA" id="ARBA00022729"/>
    </source>
</evidence>
<dbReference type="FunFam" id="2.60.120.260:FF:000060">
    <property type="entry name" value="Probable beta-mannosidase"/>
    <property type="match status" value="1"/>
</dbReference>
<comment type="similarity">
    <text evidence="5">Belongs to the glycosyl hydrolase 2 family.</text>
</comment>
<evidence type="ECO:0000259" key="20">
    <source>
        <dbReference type="Pfam" id="PF22666"/>
    </source>
</evidence>
<proteinExistence type="inferred from homology"/>
<dbReference type="Pfam" id="PF17753">
    <property type="entry name" value="Ig_mannosidase"/>
    <property type="match status" value="1"/>
</dbReference>
<keyword evidence="13" id="KW-0458">Lysosome</keyword>
<dbReference type="AlphaFoldDB" id="A0A8J2HRL5"/>
<evidence type="ECO:0000259" key="18">
    <source>
        <dbReference type="Pfam" id="PF17753"/>
    </source>
</evidence>
<evidence type="ECO:0000256" key="15">
    <source>
        <dbReference type="ARBA" id="ARBA00032581"/>
    </source>
</evidence>
<dbReference type="PANTHER" id="PTHR43730:SF1">
    <property type="entry name" value="BETA-MANNOSIDASE"/>
    <property type="match status" value="1"/>
</dbReference>
<dbReference type="InterPro" id="IPR017853">
    <property type="entry name" value="GH"/>
</dbReference>
<feature type="domain" description="Beta-mannosidase Ig-fold" evidence="18">
    <location>
        <begin position="822"/>
        <end position="889"/>
    </location>
</feature>
<keyword evidence="10" id="KW-0378">Hydrolase</keyword>
<sequence>MNLKMEKFSYFSILVGIFKFSMCSDFNFQWYANIENFGSNVMVPVESYIFLEEQQYINNTFIDENDIKNRWVGNSTFLIRSQFPSTLNMLQAQKLLLIFHGIDTFSKIELNGHKIGKTDNMFTRYVFDIKDYITNNTSSSNKLMVIIESSMKLAKDLYYNHSKKYIVYPKCVPKTYHGECHVNHIRKMQASFGWDWGPAIPTSGIWRDVDLMIVQDAVILDHTVDLYEINKTNWRINVTVFLEVALINPSEPIQCELSIILKINSSYLNNSKTINLLNSQQQSISLDVLESQIHRWWPNGYGSQTLYNITTKLKTKSGVQIRKKRIGFRTVKLVQEPLKKGLSFYFQINEIPIFAKGSNFIPMSMYPSKSSNQTYARYLLESAKQVNMNMLRVWGGGVYESDFFYDLADELGLMIWQDFMFACSMYPTTPEFLASVKEEVKQNVWRLKSHASIVIWAGNNENEAALYGNWYGTGTQKIYKNDYIELYVNLIKSEVKKLDSTRPFVVSSPSNGDWADQNGWIGTDPYSTFYGDIHYYNYLANGWDINIYPRPRFSSEYGFQSLPSIYSLKTVVNNLKDLTIDSQFLRHRQHLPGGCEFMKSLITKNFKLPETTDALNYFDNYIYLSQINQAQSVKVQTESYRQAKSYIYDSGEGNTMGALYWQLNDVWPAPSWSSIDEGGRWKILHYFAQNFFAPIIISPRLLPTNDITIFIVSDELNPRYNCSVEINVHKVQKERFSNIITQKFNNVTINANIAYELSTVNLEDTLTNASCGATLIEAKKNCIIDMNLKDHDGKQIAPTNYIYPSALKNFDLPACEMIVSFDSIDYKVTLQSLCGIQLFVWFDFSSYRSGRFSENGFHVMQGVKKIYFYPNTETFDLFEFIQHLKVVSLGQLYMTPQPTNKVCINCLNL</sequence>
<protein>
    <recommendedName>
        <fullName evidence="8">Beta-mannosidase</fullName>
        <ecNumber evidence="7">3.2.1.25</ecNumber>
    </recommendedName>
    <alternativeName>
        <fullName evidence="15">Lysosomal beta A mannosidase</fullName>
    </alternativeName>
    <alternativeName>
        <fullName evidence="16">Mannanase</fullName>
    </alternativeName>
</protein>
<keyword evidence="9" id="KW-0732">Signal</keyword>
<dbReference type="InterPro" id="IPR041625">
    <property type="entry name" value="Beta-mannosidase_Ig"/>
</dbReference>
<keyword evidence="12" id="KW-0325">Glycoprotein</keyword>
<evidence type="ECO:0000259" key="19">
    <source>
        <dbReference type="Pfam" id="PF17786"/>
    </source>
</evidence>
<evidence type="ECO:0000256" key="2">
    <source>
        <dbReference type="ARBA" id="ARBA00003150"/>
    </source>
</evidence>
<dbReference type="Pfam" id="PF22666">
    <property type="entry name" value="Glyco_hydro_2_N2"/>
    <property type="match status" value="1"/>
</dbReference>
<evidence type="ECO:0000256" key="12">
    <source>
        <dbReference type="ARBA" id="ARBA00023180"/>
    </source>
</evidence>
<dbReference type="EMBL" id="CAJNRD030001124">
    <property type="protein sequence ID" value="CAG5108209.1"/>
    <property type="molecule type" value="Genomic_DNA"/>
</dbReference>
<dbReference type="SUPFAM" id="SSF49303">
    <property type="entry name" value="beta-Galactosidase/glucuronidase domain"/>
    <property type="match status" value="2"/>
</dbReference>
<evidence type="ECO:0000256" key="14">
    <source>
        <dbReference type="ARBA" id="ARBA00023295"/>
    </source>
</evidence>
<feature type="domain" description="Mannosidase Ig/CBM-like" evidence="19">
    <location>
        <begin position="706"/>
        <end position="809"/>
    </location>
</feature>
<name>A0A8J2HRL5_COTCN</name>
<dbReference type="InterPro" id="IPR054593">
    <property type="entry name" value="Beta-mannosidase-like_N2"/>
</dbReference>
<reference evidence="21" key="1">
    <citation type="submission" date="2021-04" db="EMBL/GenBank/DDBJ databases">
        <authorList>
            <person name="Chebbi M.A.C M."/>
        </authorList>
    </citation>
    <scope>NUCLEOTIDE SEQUENCE</scope>
</reference>
<comment type="subcellular location">
    <subcellularLocation>
        <location evidence="3">Lysosome</location>
    </subcellularLocation>
</comment>
<comment type="pathway">
    <text evidence="4">Glycan metabolism; N-glycan degradation.</text>
</comment>
<keyword evidence="11" id="KW-1015">Disulfide bond</keyword>
<dbReference type="GO" id="GO:0006516">
    <property type="term" value="P:glycoprotein catabolic process"/>
    <property type="evidence" value="ECO:0007669"/>
    <property type="project" value="TreeGrafter"/>
</dbReference>
<evidence type="ECO:0000256" key="6">
    <source>
        <dbReference type="ARBA" id="ARBA00011245"/>
    </source>
</evidence>
<evidence type="ECO:0000256" key="10">
    <source>
        <dbReference type="ARBA" id="ARBA00022801"/>
    </source>
</evidence>
<dbReference type="SUPFAM" id="SSF49785">
    <property type="entry name" value="Galactose-binding domain-like"/>
    <property type="match status" value="1"/>
</dbReference>
<evidence type="ECO:0000313" key="21">
    <source>
        <dbReference type="EMBL" id="CAG5108209.1"/>
    </source>
</evidence>
<dbReference type="Gene3D" id="2.60.120.260">
    <property type="entry name" value="Galactose-binding domain-like"/>
    <property type="match status" value="1"/>
</dbReference>
<dbReference type="Pfam" id="PF17786">
    <property type="entry name" value="Mannosidase_ig"/>
    <property type="match status" value="1"/>
</dbReference>
<dbReference type="EC" id="3.2.1.25" evidence="7"/>
<evidence type="ECO:0000256" key="8">
    <source>
        <dbReference type="ARBA" id="ARBA00015707"/>
    </source>
</evidence>
<dbReference type="Pfam" id="PF02836">
    <property type="entry name" value="Glyco_hydro_2_C"/>
    <property type="match status" value="1"/>
</dbReference>
<evidence type="ECO:0000256" key="11">
    <source>
        <dbReference type="ARBA" id="ARBA00023157"/>
    </source>
</evidence>
<dbReference type="InterPro" id="IPR013783">
    <property type="entry name" value="Ig-like_fold"/>
</dbReference>
<dbReference type="Proteomes" id="UP000786811">
    <property type="component" value="Unassembled WGS sequence"/>
</dbReference>
<dbReference type="InterPro" id="IPR036156">
    <property type="entry name" value="Beta-gal/glucu_dom_sf"/>
</dbReference>
<comment type="function">
    <text evidence="2">Exoglycosidase that cleaves the single beta-linked mannose residue from the non-reducing end of all N-linked glycoprotein oligosaccharides.</text>
</comment>
<evidence type="ECO:0000256" key="7">
    <source>
        <dbReference type="ARBA" id="ARBA00012754"/>
    </source>
</evidence>
<dbReference type="InterPro" id="IPR050887">
    <property type="entry name" value="Beta-mannosidase_GH2"/>
</dbReference>
<dbReference type="GO" id="GO:0005975">
    <property type="term" value="P:carbohydrate metabolic process"/>
    <property type="evidence" value="ECO:0007669"/>
    <property type="project" value="InterPro"/>
</dbReference>
<accession>A0A8J2HRL5</accession>
<evidence type="ECO:0000256" key="16">
    <source>
        <dbReference type="ARBA" id="ARBA00033445"/>
    </source>
</evidence>
<dbReference type="Gene3D" id="3.20.20.80">
    <property type="entry name" value="Glycosidases"/>
    <property type="match status" value="1"/>
</dbReference>
<dbReference type="GO" id="GO:0004567">
    <property type="term" value="F:beta-mannosidase activity"/>
    <property type="evidence" value="ECO:0007669"/>
    <property type="project" value="UniProtKB-EC"/>
</dbReference>
<organism evidence="21 22">
    <name type="scientific">Cotesia congregata</name>
    <name type="common">Parasitoid wasp</name>
    <name type="synonym">Apanteles congregatus</name>
    <dbReference type="NCBI Taxonomy" id="51543"/>
    <lineage>
        <taxon>Eukaryota</taxon>
        <taxon>Metazoa</taxon>
        <taxon>Ecdysozoa</taxon>
        <taxon>Arthropoda</taxon>
        <taxon>Hexapoda</taxon>
        <taxon>Insecta</taxon>
        <taxon>Pterygota</taxon>
        <taxon>Neoptera</taxon>
        <taxon>Endopterygota</taxon>
        <taxon>Hymenoptera</taxon>
        <taxon>Apocrita</taxon>
        <taxon>Ichneumonoidea</taxon>
        <taxon>Braconidae</taxon>
        <taxon>Microgastrinae</taxon>
        <taxon>Cotesia</taxon>
    </lineage>
</organism>
<evidence type="ECO:0000256" key="4">
    <source>
        <dbReference type="ARBA" id="ARBA00004740"/>
    </source>
</evidence>
<comment type="caution">
    <text evidence="21">The sequence shown here is derived from an EMBL/GenBank/DDBJ whole genome shotgun (WGS) entry which is preliminary data.</text>
</comment>
<dbReference type="InterPro" id="IPR041447">
    <property type="entry name" value="Mannosidase_ig"/>
</dbReference>